<dbReference type="InterPro" id="IPR016181">
    <property type="entry name" value="Acyl_CoA_acyltransferase"/>
</dbReference>
<keyword evidence="2" id="KW-0012">Acyltransferase</keyword>
<protein>
    <submittedName>
        <fullName evidence="2">Acyl-CoA N-acyltransferase family protein</fullName>
    </submittedName>
</protein>
<reference evidence="2 3" key="1">
    <citation type="submission" date="2018-06" db="EMBL/GenBank/DDBJ databases">
        <authorList>
            <consortium name="Pathogen Informatics"/>
            <person name="Doyle S."/>
        </authorList>
    </citation>
    <scope>NUCLEOTIDE SEQUENCE [LARGE SCALE GENOMIC DNA]</scope>
    <source>
        <strain evidence="2 3">NCTC11621</strain>
    </source>
</reference>
<dbReference type="InterPro" id="IPR031165">
    <property type="entry name" value="GNAT_YJDJ"/>
</dbReference>
<dbReference type="EMBL" id="UGTV01000015">
    <property type="protein sequence ID" value="SUC08911.1"/>
    <property type="molecule type" value="Genomic_DNA"/>
</dbReference>
<dbReference type="Gene3D" id="3.40.630.30">
    <property type="match status" value="1"/>
</dbReference>
<dbReference type="Pfam" id="PF14542">
    <property type="entry name" value="Acetyltransf_CG"/>
    <property type="match status" value="1"/>
</dbReference>
<gene>
    <name evidence="2" type="ORF">NCTC11621_00316</name>
</gene>
<dbReference type="GO" id="GO:0016746">
    <property type="term" value="F:acyltransferase activity"/>
    <property type="evidence" value="ECO:0007669"/>
    <property type="project" value="UniProtKB-KW"/>
</dbReference>
<dbReference type="AlphaFoldDB" id="A0A379ESY1"/>
<dbReference type="SUPFAM" id="SSF55729">
    <property type="entry name" value="Acyl-CoA N-acyltransferases (Nat)"/>
    <property type="match status" value="1"/>
</dbReference>
<name>A0A379ESY1_9PAST</name>
<feature type="domain" description="N-acetyltransferase" evidence="1">
    <location>
        <begin position="6"/>
        <end position="88"/>
    </location>
</feature>
<dbReference type="RefSeq" id="WP_115322365.1">
    <property type="nucleotide sequence ID" value="NZ_UGTV01000015.1"/>
</dbReference>
<dbReference type="PROSITE" id="PS51729">
    <property type="entry name" value="GNAT_YJDJ"/>
    <property type="match status" value="1"/>
</dbReference>
<dbReference type="InterPro" id="IPR045057">
    <property type="entry name" value="Gcn5-rel_NAT"/>
</dbReference>
<accession>A0A379ESY1</accession>
<sequence length="88" mass="10369">MQVQHQQTNNEGEFFLLDDMGNKVAQLTYFFVDEKTINANHTYVSPILRGQGIAEQLYQTLVNFVHQNKLHLIPTCSYIVKKWQRDNR</sequence>
<dbReference type="PANTHER" id="PTHR31435:SF10">
    <property type="entry name" value="BSR4717 PROTEIN"/>
    <property type="match status" value="1"/>
</dbReference>
<evidence type="ECO:0000259" key="1">
    <source>
        <dbReference type="PROSITE" id="PS51729"/>
    </source>
</evidence>
<evidence type="ECO:0000313" key="3">
    <source>
        <dbReference type="Proteomes" id="UP000254704"/>
    </source>
</evidence>
<organism evidence="2 3">
    <name type="scientific">Pasteurella canis</name>
    <dbReference type="NCBI Taxonomy" id="753"/>
    <lineage>
        <taxon>Bacteria</taxon>
        <taxon>Pseudomonadati</taxon>
        <taxon>Pseudomonadota</taxon>
        <taxon>Gammaproteobacteria</taxon>
        <taxon>Pasteurellales</taxon>
        <taxon>Pasteurellaceae</taxon>
        <taxon>Pasteurella</taxon>
    </lineage>
</organism>
<dbReference type="Proteomes" id="UP000254704">
    <property type="component" value="Unassembled WGS sequence"/>
</dbReference>
<evidence type="ECO:0000313" key="2">
    <source>
        <dbReference type="EMBL" id="SUC08911.1"/>
    </source>
</evidence>
<dbReference type="PANTHER" id="PTHR31435">
    <property type="entry name" value="PROTEIN NATD1"/>
    <property type="match status" value="1"/>
</dbReference>
<proteinExistence type="predicted"/>
<keyword evidence="2" id="KW-0808">Transferase</keyword>